<protein>
    <recommendedName>
        <fullName evidence="1">Methyltransferase domain-containing protein</fullName>
    </recommendedName>
</protein>
<gene>
    <name evidence="2" type="ORF">G113_08670</name>
</gene>
<dbReference type="PATRIC" id="fig|1268236.3.peg.1713"/>
<feature type="domain" description="Methyltransferase" evidence="1">
    <location>
        <begin position="150"/>
        <end position="255"/>
    </location>
</feature>
<organism evidence="2 3">
    <name type="scientific">Aeromonas molluscorum 848</name>
    <dbReference type="NCBI Taxonomy" id="1268236"/>
    <lineage>
        <taxon>Bacteria</taxon>
        <taxon>Pseudomonadati</taxon>
        <taxon>Pseudomonadota</taxon>
        <taxon>Gammaproteobacteria</taxon>
        <taxon>Aeromonadales</taxon>
        <taxon>Aeromonadaceae</taxon>
        <taxon>Aeromonas</taxon>
    </lineage>
</organism>
<dbReference type="AlphaFoldDB" id="R1F6Y2"/>
<evidence type="ECO:0000313" key="2">
    <source>
        <dbReference type="EMBL" id="EOD55492.1"/>
    </source>
</evidence>
<dbReference type="Pfam" id="PF13679">
    <property type="entry name" value="Methyltransf_32"/>
    <property type="match status" value="1"/>
</dbReference>
<sequence>MRRSCHDGGCYFWQGRYNDALFSPPDPETPVLAQRFERLDHLLTASRSWWQYQPYHHLTLAFAGQAPDLAALLNDLSLGEINRLDGDMAALATLLAPWIPGGAELHDLSELVRFEPEPIDCGKGMALHMPGRKQTQIEAFTGCLPPHQGPYLEWCAGKGHLGRLVSVHRSAEITSLELQGQLCEAGRVLAMRDGARMHFIEADAFAVESAALIAPEHHAMALHACGELHTHLLEGVVERGASGVSISPCCYHLIRGSDYRPLSQAAQHSALRLAKADLRLPLQETVTSGARIARLRELEVVWRLGFDCLQRQVRGVDEYLPVPNIQKSLLADSFEAFCRWAAERKGIVLPEAINYLDFLGQGEARYGDVARMELVRHLFRRPLEIWLALDRALFLQERGYRVEVGEFCAKPMTPRNILIRAVRA</sequence>
<comment type="caution">
    <text evidence="2">The sequence shown here is derived from an EMBL/GenBank/DDBJ whole genome shotgun (WGS) entry which is preliminary data.</text>
</comment>
<evidence type="ECO:0000259" key="1">
    <source>
        <dbReference type="Pfam" id="PF13679"/>
    </source>
</evidence>
<dbReference type="PANTHER" id="PTHR13369:SF0">
    <property type="entry name" value="GLUTATHIONE S-TRANSFERASE C-TERMINAL DOMAIN-CONTAINING PROTEIN"/>
    <property type="match status" value="1"/>
</dbReference>
<dbReference type="Proteomes" id="UP000013526">
    <property type="component" value="Unassembled WGS sequence"/>
</dbReference>
<name>R1F6Y2_9GAMM</name>
<accession>R1F6Y2</accession>
<keyword evidence="3" id="KW-1185">Reference proteome</keyword>
<dbReference type="InterPro" id="IPR025714">
    <property type="entry name" value="Methyltranfer_dom"/>
</dbReference>
<dbReference type="PANTHER" id="PTHR13369">
    <property type="match status" value="1"/>
</dbReference>
<dbReference type="EMBL" id="AQGQ01000043">
    <property type="protein sequence ID" value="EOD55492.1"/>
    <property type="molecule type" value="Genomic_DNA"/>
</dbReference>
<reference evidence="2 3" key="1">
    <citation type="journal article" date="2013" name="Genome Announc.">
        <title>Draft Genome Sequence of Aeromonas molluscorum Strain 848TT, Isolated from Bivalve Molluscs.</title>
        <authorList>
            <person name="Spataro N."/>
            <person name="Farfan M."/>
            <person name="Albarral V."/>
            <person name="Sanglas A."/>
            <person name="Loren J.G."/>
            <person name="Fuste M.C."/>
            <person name="Bosch E."/>
        </authorList>
    </citation>
    <scope>NUCLEOTIDE SEQUENCE [LARGE SCALE GENOMIC DNA]</scope>
    <source>
        <strain evidence="2 3">848</strain>
    </source>
</reference>
<proteinExistence type="predicted"/>
<evidence type="ECO:0000313" key="3">
    <source>
        <dbReference type="Proteomes" id="UP000013526"/>
    </source>
</evidence>